<dbReference type="EMBL" id="QQBA01000009">
    <property type="protein sequence ID" value="RDI53564.1"/>
    <property type="molecule type" value="Genomic_DNA"/>
</dbReference>
<dbReference type="Proteomes" id="UP000321392">
    <property type="component" value="Unassembled WGS sequence"/>
</dbReference>
<comment type="caution">
    <text evidence="2">The sequence shown here is derived from an EMBL/GenBank/DDBJ whole genome shotgun (WGS) entry which is preliminary data.</text>
</comment>
<dbReference type="AlphaFoldDB" id="A0A562PPS9"/>
<keyword evidence="3" id="KW-1185">Reference proteome</keyword>
<evidence type="ECO:0000313" key="3">
    <source>
        <dbReference type="Proteomes" id="UP000254518"/>
    </source>
</evidence>
<organism evidence="2 4">
    <name type="scientific">Flavobacterium glaciei</name>
    <dbReference type="NCBI Taxonomy" id="386300"/>
    <lineage>
        <taxon>Bacteria</taxon>
        <taxon>Pseudomonadati</taxon>
        <taxon>Bacteroidota</taxon>
        <taxon>Flavobacteriia</taxon>
        <taxon>Flavobacteriales</taxon>
        <taxon>Flavobacteriaceae</taxon>
        <taxon>Flavobacterium</taxon>
    </lineage>
</organism>
<reference evidence="1 3" key="2">
    <citation type="submission" date="2018-07" db="EMBL/GenBank/DDBJ databases">
        <title>Genomic Encyclopedia of Type Strains, Phase IV (KMG-IV): sequencing the most valuable type-strain genomes for metagenomic binning, comparative biology and taxonomic classification.</title>
        <authorList>
            <person name="Goeker M."/>
        </authorList>
    </citation>
    <scope>NUCLEOTIDE SEQUENCE [LARGE SCALE GENOMIC DNA]</scope>
    <source>
        <strain evidence="1 3">DSM 19728</strain>
    </source>
</reference>
<accession>A0A562PPS9</accession>
<sequence length="307" mass="35530">MNVASILLFLVLYSCDKDDIKAEAINKSLDITIDNENLKLTNSSISSNESCNGVFASCKYDSSNNLGFRIEFRLTKNGALKNITLYDYRNENMHFETADFNPKGLMTITNFEYDQTKNYLHFNFKGELLEQSYSDELDVDKKRKHIEGTITIQDVRNTECTSFISDLNFETNNLKFSTNLSYSSFDSVLKKAPYQFYFYSDNGNCTIFKSNKNLWNLDIGTYTFNKNSIENRIDLEQYIGIFRATQLLWVRPIDWKKFQTTGSYTIKEHTIINGEKVTKGEMNLQVYDNGVLLHNINNGKFEVIGFK</sequence>
<evidence type="ECO:0000313" key="4">
    <source>
        <dbReference type="Proteomes" id="UP000321392"/>
    </source>
</evidence>
<reference evidence="2 4" key="1">
    <citation type="journal article" date="2015" name="Stand. Genomic Sci.">
        <title>Genomic Encyclopedia of Bacterial and Archaeal Type Strains, Phase III: the genomes of soil and plant-associated and newly described type strains.</title>
        <authorList>
            <person name="Whitman W.B."/>
            <person name="Woyke T."/>
            <person name="Klenk H.P."/>
            <person name="Zhou Y."/>
            <person name="Lilburn T.G."/>
            <person name="Beck B.J."/>
            <person name="De Vos P."/>
            <person name="Vandamme P."/>
            <person name="Eisen J.A."/>
            <person name="Garrity G."/>
            <person name="Hugenholtz P."/>
            <person name="Kyrpides N.C."/>
        </authorList>
    </citation>
    <scope>NUCLEOTIDE SEQUENCE [LARGE SCALE GENOMIC DNA]</scope>
    <source>
        <strain evidence="2 4">CGMCC 1.5380</strain>
    </source>
</reference>
<proteinExistence type="predicted"/>
<name>A0A562PPS9_9FLAO</name>
<gene>
    <name evidence="1" type="ORF">DFR66_109129</name>
    <name evidence="2" type="ORF">IQ02_01989</name>
</gene>
<protein>
    <submittedName>
        <fullName evidence="2">Uncharacterized protein</fullName>
    </submittedName>
</protein>
<dbReference type="EMBL" id="VLKX01000009">
    <property type="protein sequence ID" value="TWI46465.1"/>
    <property type="molecule type" value="Genomic_DNA"/>
</dbReference>
<evidence type="ECO:0000313" key="1">
    <source>
        <dbReference type="EMBL" id="RDI53564.1"/>
    </source>
</evidence>
<dbReference type="Proteomes" id="UP000254518">
    <property type="component" value="Unassembled WGS sequence"/>
</dbReference>
<reference evidence="2" key="3">
    <citation type="submission" date="2019-07" db="EMBL/GenBank/DDBJ databases">
        <authorList>
            <person name="Whitman W."/>
            <person name="Huntemann M."/>
            <person name="Clum A."/>
            <person name="Pillay M."/>
            <person name="Palaniappan K."/>
            <person name="Varghese N."/>
            <person name="Mikhailova N."/>
            <person name="Stamatis D."/>
            <person name="Reddy T."/>
            <person name="Daum C."/>
            <person name="Shapiro N."/>
            <person name="Ivanova N."/>
            <person name="Kyrpides N."/>
            <person name="Woyke T."/>
        </authorList>
    </citation>
    <scope>NUCLEOTIDE SEQUENCE</scope>
    <source>
        <strain evidence="2">CGMCC 1.5380</strain>
    </source>
</reference>
<evidence type="ECO:0000313" key="2">
    <source>
        <dbReference type="EMBL" id="TWI46465.1"/>
    </source>
</evidence>